<protein>
    <submittedName>
        <fullName evidence="3">Uncharacterized protein</fullName>
    </submittedName>
</protein>
<reference evidence="4" key="1">
    <citation type="submission" date="2013-09" db="EMBL/GenBank/DDBJ databases">
        <title>Corchorus olitorius genome sequencing.</title>
        <authorList>
            <person name="Alam M."/>
            <person name="Haque M.S."/>
            <person name="Islam M.S."/>
            <person name="Emdad E.M."/>
            <person name="Islam M.M."/>
            <person name="Ahmed B."/>
            <person name="Halim A."/>
            <person name="Hossen Q.M.M."/>
            <person name="Hossain M.Z."/>
            <person name="Ahmed R."/>
            <person name="Khan M.M."/>
            <person name="Islam R."/>
            <person name="Rashid M.M."/>
            <person name="Khan S.A."/>
            <person name="Rahman M.S."/>
            <person name="Alam M."/>
            <person name="Yahiya A.S."/>
            <person name="Khan M.S."/>
            <person name="Azam M.S."/>
            <person name="Haque T."/>
            <person name="Lashkar M.Z.H."/>
            <person name="Akhand A.I."/>
            <person name="Morshed G."/>
            <person name="Roy S."/>
            <person name="Uddin K.S."/>
            <person name="Rabeya T."/>
            <person name="Hossain A.S."/>
            <person name="Chowdhury A."/>
            <person name="Snigdha A.R."/>
            <person name="Mortoza M.S."/>
            <person name="Matin S.A."/>
            <person name="Hoque S.M.E."/>
            <person name="Islam M.K."/>
            <person name="Roy D.K."/>
            <person name="Haider R."/>
            <person name="Moosa M.M."/>
            <person name="Elias S.M."/>
            <person name="Hasan A.M."/>
            <person name="Jahan S."/>
            <person name="Shafiuddin M."/>
            <person name="Mahmood N."/>
            <person name="Shommy N.S."/>
        </authorList>
    </citation>
    <scope>NUCLEOTIDE SEQUENCE [LARGE SCALE GENOMIC DNA]</scope>
    <source>
        <strain evidence="4">cv. O-4</strain>
    </source>
</reference>
<feature type="transmembrane region" description="Helical" evidence="2">
    <location>
        <begin position="6"/>
        <end position="23"/>
    </location>
</feature>
<dbReference type="OrthoDB" id="989349at2759"/>
<accession>A0A1R3KAV0</accession>
<name>A0A1R3KAV0_9ROSI</name>
<organism evidence="3 4">
    <name type="scientific">Corchorus olitorius</name>
    <dbReference type="NCBI Taxonomy" id="93759"/>
    <lineage>
        <taxon>Eukaryota</taxon>
        <taxon>Viridiplantae</taxon>
        <taxon>Streptophyta</taxon>
        <taxon>Embryophyta</taxon>
        <taxon>Tracheophyta</taxon>
        <taxon>Spermatophyta</taxon>
        <taxon>Magnoliopsida</taxon>
        <taxon>eudicotyledons</taxon>
        <taxon>Gunneridae</taxon>
        <taxon>Pentapetalae</taxon>
        <taxon>rosids</taxon>
        <taxon>malvids</taxon>
        <taxon>Malvales</taxon>
        <taxon>Malvaceae</taxon>
        <taxon>Grewioideae</taxon>
        <taxon>Apeibeae</taxon>
        <taxon>Corchorus</taxon>
    </lineage>
</organism>
<evidence type="ECO:0000313" key="4">
    <source>
        <dbReference type="Proteomes" id="UP000187203"/>
    </source>
</evidence>
<keyword evidence="2" id="KW-1133">Transmembrane helix</keyword>
<dbReference type="EMBL" id="AWUE01014292">
    <property type="protein sequence ID" value="OMP04159.1"/>
    <property type="molecule type" value="Genomic_DNA"/>
</dbReference>
<proteinExistence type="predicted"/>
<evidence type="ECO:0000313" key="3">
    <source>
        <dbReference type="EMBL" id="OMP04159.1"/>
    </source>
</evidence>
<comment type="caution">
    <text evidence="3">The sequence shown here is derived from an EMBL/GenBank/DDBJ whole genome shotgun (WGS) entry which is preliminary data.</text>
</comment>
<keyword evidence="2" id="KW-0812">Transmembrane</keyword>
<evidence type="ECO:0000256" key="1">
    <source>
        <dbReference type="SAM" id="MobiDB-lite"/>
    </source>
</evidence>
<keyword evidence="2" id="KW-0472">Membrane</keyword>
<keyword evidence="4" id="KW-1185">Reference proteome</keyword>
<dbReference type="AlphaFoldDB" id="A0A1R3KAV0"/>
<gene>
    <name evidence="3" type="ORF">COLO4_09901</name>
</gene>
<evidence type="ECO:0000256" key="2">
    <source>
        <dbReference type="SAM" id="Phobius"/>
    </source>
</evidence>
<feature type="region of interest" description="Disordered" evidence="1">
    <location>
        <begin position="65"/>
        <end position="87"/>
    </location>
</feature>
<dbReference type="Proteomes" id="UP000187203">
    <property type="component" value="Unassembled WGS sequence"/>
</dbReference>
<sequence length="87" mass="9483">MAFIRAFQIVLIILMVASLPLLLSSRTSNRLLGETTMAVETSAMKKGLGSNYWFKSLGRRGSAFIGEKRQVPTGPDPLHHNSNPTGP</sequence>